<dbReference type="AlphaFoldDB" id="A0A6M3MD00"/>
<reference evidence="1" key="1">
    <citation type="submission" date="2020-03" db="EMBL/GenBank/DDBJ databases">
        <title>The deep terrestrial virosphere.</title>
        <authorList>
            <person name="Holmfeldt K."/>
            <person name="Nilsson E."/>
            <person name="Simone D."/>
            <person name="Lopez-Fernandez M."/>
            <person name="Wu X."/>
            <person name="de Brujin I."/>
            <person name="Lundin D."/>
            <person name="Andersson A."/>
            <person name="Bertilsson S."/>
            <person name="Dopson M."/>
        </authorList>
    </citation>
    <scope>NUCLEOTIDE SEQUENCE</scope>
    <source>
        <strain evidence="1">MM171B00502</strain>
    </source>
</reference>
<gene>
    <name evidence="1" type="ORF">MM171B00502_0023</name>
</gene>
<dbReference type="EMBL" id="MT143869">
    <property type="protein sequence ID" value="QJB04030.1"/>
    <property type="molecule type" value="Genomic_DNA"/>
</dbReference>
<protein>
    <submittedName>
        <fullName evidence="1">Putative capsid protein</fullName>
    </submittedName>
</protein>
<sequence length="336" mass="37025">MKTSQRSVVEKADIIVQNLIDCGGYLNPMQANAFIRMLVDQPTMLKIIRTVPMNGPTMQVNKIGFDSRILHAAPASGSYLAAGNRSAPSTEQVNLLTKEIIAEVHIPYDVLEDNIERGKLEDTIMSLIAERAARDLEELIITGNTASGDAYLALMDGMIVQAVRHVCAFGAGTGVISKSVFKDMMKCMPNKYLRQMSGMRHFVSPHTEIELADSIANRITSNLGDKTYVREPHLNNIVYGIPVEGVALMPNANAILTYPKNVIWGVQRQIMIETDRDIRARVLIIVLTMRCDIRYEENDAVVLATGLTPDADITCTEHVYRDTCVWGPCAAAISCA</sequence>
<evidence type="ECO:0000313" key="1">
    <source>
        <dbReference type="EMBL" id="QJB04030.1"/>
    </source>
</evidence>
<name>A0A6M3MD00_9ZZZZ</name>
<organism evidence="1">
    <name type="scientific">viral metagenome</name>
    <dbReference type="NCBI Taxonomy" id="1070528"/>
    <lineage>
        <taxon>unclassified sequences</taxon>
        <taxon>metagenomes</taxon>
        <taxon>organismal metagenomes</taxon>
    </lineage>
</organism>
<dbReference type="SUPFAM" id="SSF56563">
    <property type="entry name" value="Major capsid protein gp5"/>
    <property type="match status" value="1"/>
</dbReference>
<accession>A0A6M3MD00</accession>
<proteinExistence type="predicted"/>